<dbReference type="Pfam" id="PF12656">
    <property type="entry name" value="G-patch_2"/>
    <property type="match status" value="1"/>
</dbReference>
<dbReference type="InterPro" id="IPR026822">
    <property type="entry name" value="Spp2/MOS2_G-patch"/>
</dbReference>
<dbReference type="Pfam" id="PF25088">
    <property type="entry name" value="GPKOW_C"/>
    <property type="match status" value="1"/>
</dbReference>
<organism evidence="8 9">
    <name type="scientific">Xenopus laevis</name>
    <name type="common">African clawed frog</name>
    <dbReference type="NCBI Taxonomy" id="8355"/>
    <lineage>
        <taxon>Eukaryota</taxon>
        <taxon>Metazoa</taxon>
        <taxon>Chordata</taxon>
        <taxon>Craniata</taxon>
        <taxon>Vertebrata</taxon>
        <taxon>Euteleostomi</taxon>
        <taxon>Amphibia</taxon>
        <taxon>Batrachia</taxon>
        <taxon>Anura</taxon>
        <taxon>Pipoidea</taxon>
        <taxon>Pipidae</taxon>
        <taxon>Xenopodinae</taxon>
        <taxon>Xenopus</taxon>
        <taxon>Xenopus</taxon>
    </lineage>
</organism>
<evidence type="ECO:0000313" key="8">
    <source>
        <dbReference type="Proteomes" id="UP000186698"/>
    </source>
</evidence>
<comment type="function">
    <text evidence="5">RNA-binding protein involved in pre-mRNA splicing.</text>
</comment>
<sequence length="492" mass="55044">MADAGSSQAPISFGFSRSSKKKLLVGDGEKKEGGEKEYVLGAEGKELLSANPTPESKPLVIPLIDKNRWAKPNKTKDKEEDASPRTEEEAVLSQAVKELIEESRRAQEDTETNQTLSIPLLMQNRIPDGYEDGEKVDVSLRPDSAEAADYDVVPVEHYGMAMLRGMGWKEGEGIGHTFKQDVKPLEQKLRPKGLGLGADRSALKDLDPKKPRKPLKPGEEPQEESKGLGTGSAVQIQSGAHKDMYGKVEGTDPDNSRAMIKLAIGGKVVTVSLFSLRLASSAEYTKYAKDLSRLSKAHQESKVEPHRDRTPEKEQRTKDGEKGKDSQVGMMMNDVEKRNESSRNGDSNNKEKRHRQRSPDQEKLKKKIRPEPHGWLRRDLRVRFIDKNYKGGKHYNSKMLVEDVLSPTRCVCRTESGRILEDIRQDMLETIIPKEEGAHVMVVLGKYRGMVGKILHRDKQKSRALVQLQGEHDSAETLSYDAICHYTGAQDD</sequence>
<keyword evidence="3" id="KW-0677">Repeat</keyword>
<feature type="region of interest" description="Disordered" evidence="6">
    <location>
        <begin position="64"/>
        <end position="92"/>
    </location>
</feature>
<dbReference type="AlphaFoldDB" id="A0A8J1LJE0"/>
<protein>
    <recommendedName>
        <fullName evidence="5">G-patch domain and KOW motifs-containing protein</fullName>
    </recommendedName>
</protein>
<comment type="subcellular location">
    <subcellularLocation>
        <location evidence="1 5">Nucleus</location>
    </subcellularLocation>
</comment>
<dbReference type="PANTHER" id="PTHR15818:SF2">
    <property type="entry name" value="G-PATCH DOMAIN AND KOW MOTIFS-CONTAINING PROTEIN"/>
    <property type="match status" value="1"/>
</dbReference>
<dbReference type="InterPro" id="IPR000467">
    <property type="entry name" value="G_patch_dom"/>
</dbReference>
<dbReference type="GO" id="GO:0005681">
    <property type="term" value="C:spliceosomal complex"/>
    <property type="evidence" value="ECO:0000318"/>
    <property type="project" value="GO_Central"/>
</dbReference>
<evidence type="ECO:0000256" key="4">
    <source>
        <dbReference type="ARBA" id="ARBA00023242"/>
    </source>
</evidence>
<feature type="region of interest" description="Disordered" evidence="6">
    <location>
        <begin position="190"/>
        <end position="232"/>
    </location>
</feature>
<gene>
    <name evidence="9" type="primary">gpkow.L</name>
</gene>
<dbReference type="Gene3D" id="2.30.30.30">
    <property type="match status" value="1"/>
</dbReference>
<name>A0A8J1LJE0_XENLA</name>
<feature type="region of interest" description="Disordered" evidence="6">
    <location>
        <begin position="295"/>
        <end position="372"/>
    </location>
</feature>
<dbReference type="RefSeq" id="XP_041429204.1">
    <property type="nucleotide sequence ID" value="XM_041573270.1"/>
</dbReference>
<dbReference type="Proteomes" id="UP000186698">
    <property type="component" value="Chromosome 8L"/>
</dbReference>
<dbReference type="InterPro" id="IPR008991">
    <property type="entry name" value="Translation_prot_SH3-like_sf"/>
</dbReference>
<evidence type="ECO:0000259" key="7">
    <source>
        <dbReference type="PROSITE" id="PS50174"/>
    </source>
</evidence>
<dbReference type="InterPro" id="IPR005824">
    <property type="entry name" value="KOW"/>
</dbReference>
<dbReference type="SMART" id="SM00739">
    <property type="entry name" value="KOW"/>
    <property type="match status" value="2"/>
</dbReference>
<dbReference type="InterPro" id="IPR041994">
    <property type="entry name" value="GPKOW_KOW2"/>
</dbReference>
<dbReference type="InterPro" id="IPR045166">
    <property type="entry name" value="Spp2-like"/>
</dbReference>
<feature type="compositionally biased region" description="Basic and acidic residues" evidence="6">
    <location>
        <begin position="334"/>
        <end position="343"/>
    </location>
</feature>
<evidence type="ECO:0000313" key="9">
    <source>
        <dbReference type="RefSeq" id="XP_041429204.1"/>
    </source>
</evidence>
<evidence type="ECO:0000256" key="3">
    <source>
        <dbReference type="ARBA" id="ARBA00022737"/>
    </source>
</evidence>
<dbReference type="GO" id="GO:0000398">
    <property type="term" value="P:mRNA splicing, via spliceosome"/>
    <property type="evidence" value="ECO:0000318"/>
    <property type="project" value="GO_Central"/>
</dbReference>
<evidence type="ECO:0000256" key="2">
    <source>
        <dbReference type="ARBA" id="ARBA00010966"/>
    </source>
</evidence>
<dbReference type="GeneID" id="108705393"/>
<dbReference type="PANTHER" id="PTHR15818">
    <property type="entry name" value="G PATCH AND KOW-CONTAINING"/>
    <property type="match status" value="1"/>
</dbReference>
<dbReference type="OrthoDB" id="5577072at2759"/>
<dbReference type="GO" id="GO:0003676">
    <property type="term" value="F:nucleic acid binding"/>
    <property type="evidence" value="ECO:0007669"/>
    <property type="project" value="InterPro"/>
</dbReference>
<keyword evidence="8" id="KW-1185">Reference proteome</keyword>
<dbReference type="CTD" id="108705393"/>
<dbReference type="InterPro" id="IPR014722">
    <property type="entry name" value="Rib_uL2_dom2"/>
</dbReference>
<accession>A0A8J1LJE0</accession>
<dbReference type="CDD" id="cd13153">
    <property type="entry name" value="KOW_GPKOW_B"/>
    <property type="match status" value="1"/>
</dbReference>
<dbReference type="CDD" id="cd13152">
    <property type="entry name" value="KOW_GPKOW_A"/>
    <property type="match status" value="1"/>
</dbReference>
<feature type="compositionally biased region" description="Basic and acidic residues" evidence="6">
    <location>
        <begin position="357"/>
        <end position="372"/>
    </location>
</feature>
<dbReference type="SUPFAM" id="SSF50104">
    <property type="entry name" value="Translation proteins SH3-like domain"/>
    <property type="match status" value="1"/>
</dbReference>
<dbReference type="Gene3D" id="2.30.30.140">
    <property type="match status" value="1"/>
</dbReference>
<feature type="compositionally biased region" description="Basic and acidic residues" evidence="6">
    <location>
        <begin position="216"/>
        <end position="226"/>
    </location>
</feature>
<evidence type="ECO:0000256" key="5">
    <source>
        <dbReference type="RuleBase" id="RU369096"/>
    </source>
</evidence>
<feature type="region of interest" description="Disordered" evidence="6">
    <location>
        <begin position="101"/>
        <end position="120"/>
    </location>
</feature>
<evidence type="ECO:0000256" key="6">
    <source>
        <dbReference type="SAM" id="MobiDB-lite"/>
    </source>
</evidence>
<dbReference type="SMART" id="SM00443">
    <property type="entry name" value="G_patch"/>
    <property type="match status" value="1"/>
</dbReference>
<feature type="domain" description="G-patch" evidence="7">
    <location>
        <begin position="155"/>
        <end position="201"/>
    </location>
</feature>
<keyword evidence="4 5" id="KW-0539">Nucleus</keyword>
<reference evidence="9" key="1">
    <citation type="submission" date="2025-08" db="UniProtKB">
        <authorList>
            <consortium name="RefSeq"/>
        </authorList>
    </citation>
    <scope>IDENTIFICATION</scope>
    <source>
        <strain evidence="9">J_2021</strain>
        <tissue evidence="9">Erythrocytes</tissue>
    </source>
</reference>
<dbReference type="PROSITE" id="PS50174">
    <property type="entry name" value="G_PATCH"/>
    <property type="match status" value="1"/>
</dbReference>
<keyword evidence="5" id="KW-0507">mRNA processing</keyword>
<feature type="compositionally biased region" description="Basic and acidic residues" evidence="6">
    <location>
        <begin position="74"/>
        <end position="88"/>
    </location>
</feature>
<comment type="similarity">
    <text evidence="2 5">Belongs to the MOS2 family.</text>
</comment>
<feature type="compositionally biased region" description="Basic and acidic residues" evidence="6">
    <location>
        <begin position="295"/>
        <end position="325"/>
    </location>
</feature>
<dbReference type="KEGG" id="xla:108705393"/>
<evidence type="ECO:0000256" key="1">
    <source>
        <dbReference type="ARBA" id="ARBA00004123"/>
    </source>
</evidence>
<dbReference type="InterPro" id="IPR041993">
    <property type="entry name" value="GPKOW_KOW1"/>
</dbReference>
<proteinExistence type="inferred from homology"/>
<keyword evidence="5" id="KW-0508">mRNA splicing</keyword>